<evidence type="ECO:0000256" key="12">
    <source>
        <dbReference type="ARBA" id="ARBA00022741"/>
    </source>
</evidence>
<dbReference type="CDD" id="cd00544">
    <property type="entry name" value="CobU"/>
    <property type="match status" value="1"/>
</dbReference>
<evidence type="ECO:0000256" key="6">
    <source>
        <dbReference type="ARBA" id="ARBA00005159"/>
    </source>
</evidence>
<keyword evidence="15 19" id="KW-0342">GTP-binding</keyword>
<feature type="binding site" evidence="19">
    <location>
        <begin position="12"/>
        <end position="19"/>
    </location>
    <ligand>
        <name>GTP</name>
        <dbReference type="ChEBI" id="CHEBI:37565"/>
    </ligand>
</feature>
<dbReference type="NCBIfam" id="NF004469">
    <property type="entry name" value="PRK05800.1"/>
    <property type="match status" value="1"/>
</dbReference>
<dbReference type="EC" id="2.7.7.62" evidence="9"/>
<feature type="binding site" evidence="19">
    <location>
        <position position="66"/>
    </location>
    <ligand>
        <name>GTP</name>
        <dbReference type="ChEBI" id="CHEBI:37565"/>
    </ligand>
</feature>
<evidence type="ECO:0000256" key="11">
    <source>
        <dbReference type="ARBA" id="ARBA00022679"/>
    </source>
</evidence>
<keyword evidence="13 20" id="KW-0418">Kinase</keyword>
<evidence type="ECO:0000256" key="19">
    <source>
        <dbReference type="PIRSR" id="PIRSR006135-2"/>
    </source>
</evidence>
<feature type="active site" description="GMP-histidine intermediate" evidence="18">
    <location>
        <position position="54"/>
    </location>
</feature>
<comment type="catalytic activity">
    <reaction evidence="1">
        <text>adenosylcob(III)inamide + ATP = adenosylcob(III)inamide phosphate + ADP + H(+)</text>
        <dbReference type="Rhea" id="RHEA:15769"/>
        <dbReference type="ChEBI" id="CHEBI:2480"/>
        <dbReference type="ChEBI" id="CHEBI:15378"/>
        <dbReference type="ChEBI" id="CHEBI:30616"/>
        <dbReference type="ChEBI" id="CHEBI:58502"/>
        <dbReference type="ChEBI" id="CHEBI:456216"/>
        <dbReference type="EC" id="2.7.1.156"/>
    </reaction>
</comment>
<comment type="pathway">
    <text evidence="6">Cofactor biosynthesis; adenosylcobalamin biosynthesis; adenosylcobalamin from cob(II)yrinate a,c-diamide: step 5/7.</text>
</comment>
<evidence type="ECO:0000256" key="3">
    <source>
        <dbReference type="ARBA" id="ARBA00001522"/>
    </source>
</evidence>
<comment type="catalytic activity">
    <reaction evidence="3">
        <text>adenosylcob(III)inamide + GTP = adenosylcob(III)inamide phosphate + GDP + H(+)</text>
        <dbReference type="Rhea" id="RHEA:15765"/>
        <dbReference type="ChEBI" id="CHEBI:2480"/>
        <dbReference type="ChEBI" id="CHEBI:15378"/>
        <dbReference type="ChEBI" id="CHEBI:37565"/>
        <dbReference type="ChEBI" id="CHEBI:58189"/>
        <dbReference type="ChEBI" id="CHEBI:58502"/>
        <dbReference type="EC" id="2.7.1.156"/>
    </reaction>
</comment>
<dbReference type="Proteomes" id="UP000635726">
    <property type="component" value="Unassembled WGS sequence"/>
</dbReference>
<dbReference type="AlphaFoldDB" id="A0A917P7F6"/>
<evidence type="ECO:0000256" key="9">
    <source>
        <dbReference type="ARBA" id="ARBA00012523"/>
    </source>
</evidence>
<evidence type="ECO:0000256" key="17">
    <source>
        <dbReference type="ARBA" id="ARBA00030571"/>
    </source>
</evidence>
<dbReference type="RefSeq" id="WP_188960710.1">
    <property type="nucleotide sequence ID" value="NZ_BMOE01000001.1"/>
</dbReference>
<evidence type="ECO:0000256" key="5">
    <source>
        <dbReference type="ARBA" id="ARBA00004692"/>
    </source>
</evidence>
<dbReference type="PIRSF" id="PIRSF006135">
    <property type="entry name" value="CobU"/>
    <property type="match status" value="1"/>
</dbReference>
<keyword evidence="12 19" id="KW-0547">Nucleotide-binding</keyword>
<keyword evidence="14" id="KW-0067">ATP-binding</keyword>
<feature type="binding site" evidence="19">
    <location>
        <position position="85"/>
    </location>
    <ligand>
        <name>GTP</name>
        <dbReference type="ChEBI" id="CHEBI:37565"/>
    </ligand>
</feature>
<dbReference type="Pfam" id="PF02283">
    <property type="entry name" value="CobU"/>
    <property type="match status" value="1"/>
</dbReference>
<dbReference type="InterPro" id="IPR003203">
    <property type="entry name" value="CobU/CobP"/>
</dbReference>
<dbReference type="EC" id="2.7.1.156" evidence="8"/>
<evidence type="ECO:0000256" key="7">
    <source>
        <dbReference type="ARBA" id="ARBA00007490"/>
    </source>
</evidence>
<comment type="similarity">
    <text evidence="7">Belongs to the CobU/CobP family.</text>
</comment>
<evidence type="ECO:0000256" key="8">
    <source>
        <dbReference type="ARBA" id="ARBA00012016"/>
    </source>
</evidence>
<name>A0A917P7F6_9DEIO</name>
<evidence type="ECO:0000313" key="20">
    <source>
        <dbReference type="EMBL" id="GGJ64970.1"/>
    </source>
</evidence>
<keyword evidence="21" id="KW-1185">Reference proteome</keyword>
<organism evidence="20 21">
    <name type="scientific">Deinococcus aquiradiocola</name>
    <dbReference type="NCBI Taxonomy" id="393059"/>
    <lineage>
        <taxon>Bacteria</taxon>
        <taxon>Thermotogati</taxon>
        <taxon>Deinococcota</taxon>
        <taxon>Deinococci</taxon>
        <taxon>Deinococcales</taxon>
        <taxon>Deinococcaceae</taxon>
        <taxon>Deinococcus</taxon>
    </lineage>
</organism>
<comment type="catalytic activity">
    <reaction evidence="2">
        <text>adenosylcob(III)inamide phosphate + GTP + H(+) = adenosylcob(III)inamide-GDP + diphosphate</text>
        <dbReference type="Rhea" id="RHEA:22712"/>
        <dbReference type="ChEBI" id="CHEBI:15378"/>
        <dbReference type="ChEBI" id="CHEBI:33019"/>
        <dbReference type="ChEBI" id="CHEBI:37565"/>
        <dbReference type="ChEBI" id="CHEBI:58502"/>
        <dbReference type="ChEBI" id="CHEBI:60487"/>
        <dbReference type="EC" id="2.7.7.62"/>
    </reaction>
</comment>
<dbReference type="PANTHER" id="PTHR34848:SF1">
    <property type="entry name" value="BIFUNCTIONAL ADENOSYLCOBALAMIN BIOSYNTHESIS PROTEIN COBU"/>
    <property type="match status" value="1"/>
</dbReference>
<evidence type="ECO:0000313" key="21">
    <source>
        <dbReference type="Proteomes" id="UP000635726"/>
    </source>
</evidence>
<evidence type="ECO:0000256" key="16">
    <source>
        <dbReference type="ARBA" id="ARBA00029570"/>
    </source>
</evidence>
<dbReference type="GO" id="GO:0005524">
    <property type="term" value="F:ATP binding"/>
    <property type="evidence" value="ECO:0007669"/>
    <property type="project" value="UniProtKB-KW"/>
</dbReference>
<evidence type="ECO:0000256" key="2">
    <source>
        <dbReference type="ARBA" id="ARBA00000711"/>
    </source>
</evidence>
<evidence type="ECO:0000256" key="1">
    <source>
        <dbReference type="ARBA" id="ARBA00000312"/>
    </source>
</evidence>
<evidence type="ECO:0000256" key="10">
    <source>
        <dbReference type="ARBA" id="ARBA00022573"/>
    </source>
</evidence>
<dbReference type="GO" id="GO:0008820">
    <property type="term" value="F:cobinamide phosphate guanylyltransferase activity"/>
    <property type="evidence" value="ECO:0007669"/>
    <property type="project" value="UniProtKB-EC"/>
</dbReference>
<reference evidence="20" key="2">
    <citation type="submission" date="2020-09" db="EMBL/GenBank/DDBJ databases">
        <authorList>
            <person name="Sun Q."/>
            <person name="Ohkuma M."/>
        </authorList>
    </citation>
    <scope>NUCLEOTIDE SEQUENCE</scope>
    <source>
        <strain evidence="20">JCM 14371</strain>
    </source>
</reference>
<protein>
    <recommendedName>
        <fullName evidence="16">Adenosylcobinamide kinase</fullName>
        <ecNumber evidence="8">2.7.1.156</ecNumber>
        <ecNumber evidence="9">2.7.7.62</ecNumber>
    </recommendedName>
    <alternativeName>
        <fullName evidence="17">Adenosylcobinamide-phosphate guanylyltransferase</fullName>
    </alternativeName>
</protein>
<dbReference type="InterPro" id="IPR027417">
    <property type="entry name" value="P-loop_NTPase"/>
</dbReference>
<evidence type="ECO:0000256" key="4">
    <source>
        <dbReference type="ARBA" id="ARBA00003889"/>
    </source>
</evidence>
<comment type="caution">
    <text evidence="20">The sequence shown here is derived from an EMBL/GenBank/DDBJ whole genome shotgun (WGS) entry which is preliminary data.</text>
</comment>
<dbReference type="EMBL" id="BMOE01000001">
    <property type="protein sequence ID" value="GGJ64970.1"/>
    <property type="molecule type" value="Genomic_DNA"/>
</dbReference>
<comment type="pathway">
    <text evidence="5">Cofactor biosynthesis; adenosylcobalamin biosynthesis; adenosylcobalamin from cob(II)yrinate a,c-diamide: step 6/7.</text>
</comment>
<proteinExistence type="inferred from homology"/>
<dbReference type="SUPFAM" id="SSF52540">
    <property type="entry name" value="P-loop containing nucleoside triphosphate hydrolases"/>
    <property type="match status" value="1"/>
</dbReference>
<evidence type="ECO:0000256" key="14">
    <source>
        <dbReference type="ARBA" id="ARBA00022840"/>
    </source>
</evidence>
<reference evidence="20" key="1">
    <citation type="journal article" date="2014" name="Int. J. Syst. Evol. Microbiol.">
        <title>Complete genome sequence of Corynebacterium casei LMG S-19264T (=DSM 44701T), isolated from a smear-ripened cheese.</title>
        <authorList>
            <consortium name="US DOE Joint Genome Institute (JGI-PGF)"/>
            <person name="Walter F."/>
            <person name="Albersmeier A."/>
            <person name="Kalinowski J."/>
            <person name="Ruckert C."/>
        </authorList>
    </citation>
    <scope>NUCLEOTIDE SEQUENCE</scope>
    <source>
        <strain evidence="20">JCM 14371</strain>
    </source>
</reference>
<evidence type="ECO:0000256" key="18">
    <source>
        <dbReference type="PIRSR" id="PIRSR006135-1"/>
    </source>
</evidence>
<evidence type="ECO:0000256" key="15">
    <source>
        <dbReference type="ARBA" id="ARBA00023134"/>
    </source>
</evidence>
<gene>
    <name evidence="20" type="ORF">GCM10008939_06080</name>
</gene>
<dbReference type="PANTHER" id="PTHR34848">
    <property type="match status" value="1"/>
</dbReference>
<comment type="function">
    <text evidence="4">Catalyzes ATP-dependent phosphorylation of adenosylcobinamide and addition of GMP to adenosylcobinamide phosphate.</text>
</comment>
<dbReference type="Gene3D" id="3.40.50.300">
    <property type="entry name" value="P-loop containing nucleotide triphosphate hydrolases"/>
    <property type="match status" value="1"/>
</dbReference>
<feature type="binding site" evidence="19">
    <location>
        <begin position="55"/>
        <end position="58"/>
    </location>
    <ligand>
        <name>GTP</name>
        <dbReference type="ChEBI" id="CHEBI:37565"/>
    </ligand>
</feature>
<accession>A0A917P7F6</accession>
<keyword evidence="11" id="KW-0808">Transferase</keyword>
<dbReference type="GO" id="GO:0043752">
    <property type="term" value="F:adenosylcobinamide kinase activity"/>
    <property type="evidence" value="ECO:0007669"/>
    <property type="project" value="UniProtKB-EC"/>
</dbReference>
<sequence length="173" mass="18455">MSGPSPLLYVTGGARSGKSRHAEGLAAALGGDAVTYLATAQAFDTEMEDRIGRHRADRPAAWVTLEEPLNVADALRGVRGVVLLDCLSLWVSNLILRGDDDAAILRAADAVLEVQRARGAALVAVSNEVGAGIVPDNALARRYRDTLGWVNQRFAQDSREAWAVISGLPLRLK</sequence>
<feature type="binding site" evidence="19">
    <location>
        <begin position="38"/>
        <end position="40"/>
    </location>
    <ligand>
        <name>GTP</name>
        <dbReference type="ChEBI" id="CHEBI:37565"/>
    </ligand>
</feature>
<dbReference type="GO" id="GO:0005525">
    <property type="term" value="F:GTP binding"/>
    <property type="evidence" value="ECO:0007669"/>
    <property type="project" value="UniProtKB-KW"/>
</dbReference>
<evidence type="ECO:0000256" key="13">
    <source>
        <dbReference type="ARBA" id="ARBA00022777"/>
    </source>
</evidence>
<dbReference type="GO" id="GO:0009236">
    <property type="term" value="P:cobalamin biosynthetic process"/>
    <property type="evidence" value="ECO:0007669"/>
    <property type="project" value="UniProtKB-KW"/>
</dbReference>
<keyword evidence="10" id="KW-0169">Cobalamin biosynthesis</keyword>